<accession>A0A7E4VQG7</accession>
<keyword evidence="1" id="KW-1185">Reference proteome</keyword>
<proteinExistence type="predicted"/>
<dbReference type="WBParaSite" id="Pan_g23944.t1">
    <property type="protein sequence ID" value="Pan_g23944.t1"/>
    <property type="gene ID" value="Pan_g23944"/>
</dbReference>
<evidence type="ECO:0000313" key="1">
    <source>
        <dbReference type="Proteomes" id="UP000492821"/>
    </source>
</evidence>
<name>A0A7E4VQG7_PANRE</name>
<protein>
    <submittedName>
        <fullName evidence="2">Apple domain-containing protein</fullName>
    </submittedName>
</protein>
<dbReference type="Proteomes" id="UP000492821">
    <property type="component" value="Unassembled WGS sequence"/>
</dbReference>
<reference evidence="2" key="2">
    <citation type="submission" date="2020-10" db="UniProtKB">
        <authorList>
            <consortium name="WormBaseParasite"/>
        </authorList>
    </citation>
    <scope>IDENTIFICATION</scope>
</reference>
<dbReference type="AlphaFoldDB" id="A0A7E4VQG7"/>
<sequence>MFLLTTMLSFPDLWSISRNIIRQVMQNQRKIFDNGMDMAPEVDVVFRCNMICERGSCLVTDGKTGGFFVSFVRNKCYYKIDNVVTSWCGYQKFRVTNFCHFGVLMFAVSKNS</sequence>
<reference evidence="1" key="1">
    <citation type="journal article" date="2013" name="Genetics">
        <title>The draft genome and transcriptome of Panagrellus redivivus are shaped by the harsh demands of a free-living lifestyle.</title>
        <authorList>
            <person name="Srinivasan J."/>
            <person name="Dillman A.R."/>
            <person name="Macchietto M.G."/>
            <person name="Heikkinen L."/>
            <person name="Lakso M."/>
            <person name="Fracchia K.M."/>
            <person name="Antoshechkin I."/>
            <person name="Mortazavi A."/>
            <person name="Wong G."/>
            <person name="Sternberg P.W."/>
        </authorList>
    </citation>
    <scope>NUCLEOTIDE SEQUENCE [LARGE SCALE GENOMIC DNA]</scope>
    <source>
        <strain evidence="1">MT8872</strain>
    </source>
</reference>
<evidence type="ECO:0000313" key="2">
    <source>
        <dbReference type="WBParaSite" id="Pan_g23944.t1"/>
    </source>
</evidence>
<organism evidence="1 2">
    <name type="scientific">Panagrellus redivivus</name>
    <name type="common">Microworm</name>
    <dbReference type="NCBI Taxonomy" id="6233"/>
    <lineage>
        <taxon>Eukaryota</taxon>
        <taxon>Metazoa</taxon>
        <taxon>Ecdysozoa</taxon>
        <taxon>Nematoda</taxon>
        <taxon>Chromadorea</taxon>
        <taxon>Rhabditida</taxon>
        <taxon>Tylenchina</taxon>
        <taxon>Panagrolaimomorpha</taxon>
        <taxon>Panagrolaimoidea</taxon>
        <taxon>Panagrolaimidae</taxon>
        <taxon>Panagrellus</taxon>
    </lineage>
</organism>